<reference evidence="7 8" key="1">
    <citation type="journal article" date="2009" name="Stand. Genomic Sci.">
        <title>Complete genome sequence of Methanocorpusculum labreanum type strain Z.</title>
        <authorList>
            <person name="Anderson I.J."/>
            <person name="Sieprawska-Lupa M."/>
            <person name="Goltsman E."/>
            <person name="Lapidus A."/>
            <person name="Copeland A."/>
            <person name="Glavina Del Rio T."/>
            <person name="Tice H."/>
            <person name="Dalin E."/>
            <person name="Barry K."/>
            <person name="Pitluck S."/>
            <person name="Hauser L."/>
            <person name="Land M."/>
            <person name="Lucas S."/>
            <person name="Richardson P."/>
            <person name="Whitman W.B."/>
            <person name="Kyrpides N.C."/>
        </authorList>
    </citation>
    <scope>NUCLEOTIDE SEQUENCE [LARGE SCALE GENOMIC DNA]</scope>
    <source>
        <strain evidence="8">ATCC 43576 / DSM 4855 / Z</strain>
    </source>
</reference>
<evidence type="ECO:0000256" key="3">
    <source>
        <dbReference type="ARBA" id="ARBA00022692"/>
    </source>
</evidence>
<dbReference type="GO" id="GO:0005886">
    <property type="term" value="C:plasma membrane"/>
    <property type="evidence" value="ECO:0007669"/>
    <property type="project" value="UniProtKB-SubCell"/>
</dbReference>
<dbReference type="EMBL" id="CP000559">
    <property type="protein sequence ID" value="ABN07334.1"/>
    <property type="molecule type" value="Genomic_DNA"/>
</dbReference>
<accession>A2SSM8</accession>
<dbReference type="Pfam" id="PF06146">
    <property type="entry name" value="PsiE"/>
    <property type="match status" value="1"/>
</dbReference>
<organism evidence="7 8">
    <name type="scientific">Methanocorpusculum labreanum (strain ATCC 43576 / DSM 4855 / Z)</name>
    <dbReference type="NCBI Taxonomy" id="410358"/>
    <lineage>
        <taxon>Archaea</taxon>
        <taxon>Methanobacteriati</taxon>
        <taxon>Methanobacteriota</taxon>
        <taxon>Stenosarchaea group</taxon>
        <taxon>Methanomicrobia</taxon>
        <taxon>Methanomicrobiales</taxon>
        <taxon>Methanocorpusculaceae</taxon>
        <taxon>Methanocorpusculum</taxon>
    </lineage>
</organism>
<dbReference type="HOGENOM" id="CLU_148451_0_0_2"/>
<dbReference type="RefSeq" id="WP_011833537.1">
    <property type="nucleotide sequence ID" value="NC_008942.1"/>
</dbReference>
<evidence type="ECO:0000256" key="1">
    <source>
        <dbReference type="ARBA" id="ARBA00004651"/>
    </source>
</evidence>
<gene>
    <name evidence="7" type="ordered locus">Mlab_1165</name>
</gene>
<name>A2SSM8_METLZ</name>
<dbReference type="eggNOG" id="arCOG06068">
    <property type="taxonomic scope" value="Archaea"/>
</dbReference>
<keyword evidence="4 6" id="KW-1133">Transmembrane helix</keyword>
<evidence type="ECO:0000313" key="7">
    <source>
        <dbReference type="EMBL" id="ABN07334.1"/>
    </source>
</evidence>
<keyword evidence="2" id="KW-1003">Cell membrane</keyword>
<dbReference type="GeneID" id="4794861"/>
<evidence type="ECO:0000256" key="4">
    <source>
        <dbReference type="ARBA" id="ARBA00022989"/>
    </source>
</evidence>
<dbReference type="KEGG" id="mla:Mlab_1165"/>
<evidence type="ECO:0000313" key="8">
    <source>
        <dbReference type="Proteomes" id="UP000000365"/>
    </source>
</evidence>
<evidence type="ECO:0000256" key="5">
    <source>
        <dbReference type="ARBA" id="ARBA00023136"/>
    </source>
</evidence>
<sequence>MADMDMFPRTQRILVKGCSLVTIAIYVLIAALLIITAILGTIETLGLIRIALESPTQGSLTNVLQGILLIIVIATLIDMVQSYVRAGRVLIRPILIAGVTTMVRRLLVTDLTFIDIIGTTIVILGLTVAMIYLGREDRDVATFLTAKDGKNEKEESLE</sequence>
<dbReference type="STRING" id="410358.Mlab_1165"/>
<dbReference type="OrthoDB" id="107616at2157"/>
<dbReference type="InterPro" id="IPR020948">
    <property type="entry name" value="P_starv_induced_PsiE-like"/>
</dbReference>
<keyword evidence="8" id="KW-1185">Reference proteome</keyword>
<feature type="transmembrane region" description="Helical" evidence="6">
    <location>
        <begin position="59"/>
        <end position="77"/>
    </location>
</feature>
<feature type="transmembrane region" description="Helical" evidence="6">
    <location>
        <begin position="20"/>
        <end position="39"/>
    </location>
</feature>
<evidence type="ECO:0008006" key="9">
    <source>
        <dbReference type="Google" id="ProtNLM"/>
    </source>
</evidence>
<feature type="transmembrane region" description="Helical" evidence="6">
    <location>
        <begin position="113"/>
        <end position="133"/>
    </location>
</feature>
<evidence type="ECO:0000256" key="6">
    <source>
        <dbReference type="SAM" id="Phobius"/>
    </source>
</evidence>
<keyword evidence="5 6" id="KW-0472">Membrane</keyword>
<protein>
    <recommendedName>
        <fullName evidence="9">Phosphate-starvation-inducible E-like protein</fullName>
    </recommendedName>
</protein>
<evidence type="ECO:0000256" key="2">
    <source>
        <dbReference type="ARBA" id="ARBA00022475"/>
    </source>
</evidence>
<dbReference type="AlphaFoldDB" id="A2SSM8"/>
<proteinExistence type="predicted"/>
<keyword evidence="3 6" id="KW-0812">Transmembrane</keyword>
<comment type="subcellular location">
    <subcellularLocation>
        <location evidence="1">Cell membrane</location>
        <topology evidence="1">Multi-pass membrane protein</topology>
    </subcellularLocation>
</comment>
<feature type="transmembrane region" description="Helical" evidence="6">
    <location>
        <begin position="89"/>
        <end position="107"/>
    </location>
</feature>
<dbReference type="Proteomes" id="UP000000365">
    <property type="component" value="Chromosome"/>
</dbReference>